<dbReference type="OrthoDB" id="6613063at2759"/>
<protein>
    <recommendedName>
        <fullName evidence="3">Transposase domain-containing protein</fullName>
    </recommendedName>
</protein>
<gene>
    <name evidence="1" type="ORF">BDP27DRAFT_1381742</name>
</gene>
<proteinExistence type="predicted"/>
<keyword evidence="2" id="KW-1185">Reference proteome</keyword>
<dbReference type="EMBL" id="JADNRY010000018">
    <property type="protein sequence ID" value="KAF9073420.1"/>
    <property type="molecule type" value="Genomic_DNA"/>
</dbReference>
<accession>A0A9P5Q4G9</accession>
<sequence>MSDLAEVEVVWYDCCVKSCLAFTGEHADLDHCVLCDEPRKDAHGKSCWCFGYIPLIPHLKGLYESEHMANLMLYCHNFKASTTSISDVFNANGYHQLLDRKVKVDGYKHDVALSVFVDTYTVFCRNHCGPSATLILIKNLNLPPKLHILSENILPLGLIPGKPKDLGSYLHPYQEELVDLAHGVETYCAKCGLNITLHAYSHLTEGDICAIEAVLNLMGTSSFSPCRCCEIKEPRDLSLTRSPYYYPLRQPQQNEDECQHHGCSSPHKWMHMFENIVPNLILLWKGKFKGIHGDYEIDTDIWEQIGHETVNAIKDIPSAFVLYYYHACGLKNIMFTSIKFTITRVEIENLRKSIIKWVHEYERLYFHYDPKRLPVCTLTVHIIVHLPDNILFCGPSWSTWTFWGERFCGLLQTQVSSHLAPFANLTNCLIYAAYVTQY</sequence>
<dbReference type="AlphaFoldDB" id="A0A9P5Q4G9"/>
<evidence type="ECO:0000313" key="2">
    <source>
        <dbReference type="Proteomes" id="UP000772434"/>
    </source>
</evidence>
<comment type="caution">
    <text evidence="1">The sequence shown here is derived from an EMBL/GenBank/DDBJ whole genome shotgun (WGS) entry which is preliminary data.</text>
</comment>
<evidence type="ECO:0008006" key="3">
    <source>
        <dbReference type="Google" id="ProtNLM"/>
    </source>
</evidence>
<organism evidence="1 2">
    <name type="scientific">Rhodocollybia butyracea</name>
    <dbReference type="NCBI Taxonomy" id="206335"/>
    <lineage>
        <taxon>Eukaryota</taxon>
        <taxon>Fungi</taxon>
        <taxon>Dikarya</taxon>
        <taxon>Basidiomycota</taxon>
        <taxon>Agaricomycotina</taxon>
        <taxon>Agaricomycetes</taxon>
        <taxon>Agaricomycetidae</taxon>
        <taxon>Agaricales</taxon>
        <taxon>Marasmiineae</taxon>
        <taxon>Omphalotaceae</taxon>
        <taxon>Rhodocollybia</taxon>
    </lineage>
</organism>
<evidence type="ECO:0000313" key="1">
    <source>
        <dbReference type="EMBL" id="KAF9073420.1"/>
    </source>
</evidence>
<reference evidence="1" key="1">
    <citation type="submission" date="2020-11" db="EMBL/GenBank/DDBJ databases">
        <authorList>
            <consortium name="DOE Joint Genome Institute"/>
            <person name="Ahrendt S."/>
            <person name="Riley R."/>
            <person name="Andreopoulos W."/>
            <person name="Labutti K."/>
            <person name="Pangilinan J."/>
            <person name="Ruiz-Duenas F.J."/>
            <person name="Barrasa J.M."/>
            <person name="Sanchez-Garcia M."/>
            <person name="Camarero S."/>
            <person name="Miyauchi S."/>
            <person name="Serrano A."/>
            <person name="Linde D."/>
            <person name="Babiker R."/>
            <person name="Drula E."/>
            <person name="Ayuso-Fernandez I."/>
            <person name="Pacheco R."/>
            <person name="Padilla G."/>
            <person name="Ferreira P."/>
            <person name="Barriuso J."/>
            <person name="Kellner H."/>
            <person name="Castanera R."/>
            <person name="Alfaro M."/>
            <person name="Ramirez L."/>
            <person name="Pisabarro A.G."/>
            <person name="Kuo A."/>
            <person name="Tritt A."/>
            <person name="Lipzen A."/>
            <person name="He G."/>
            <person name="Yan M."/>
            <person name="Ng V."/>
            <person name="Cullen D."/>
            <person name="Martin F."/>
            <person name="Rosso M.-N."/>
            <person name="Henrissat B."/>
            <person name="Hibbett D."/>
            <person name="Martinez A.T."/>
            <person name="Grigoriev I.V."/>
        </authorList>
    </citation>
    <scope>NUCLEOTIDE SEQUENCE</scope>
    <source>
        <strain evidence="1">AH 40177</strain>
    </source>
</reference>
<dbReference type="Proteomes" id="UP000772434">
    <property type="component" value="Unassembled WGS sequence"/>
</dbReference>
<name>A0A9P5Q4G9_9AGAR</name>